<dbReference type="VEuPathDB" id="FungiDB:LEMA_P086080.1"/>
<reference evidence="3" key="1">
    <citation type="journal article" date="2011" name="Nat. Commun.">
        <title>Effector diversification within compartments of the Leptosphaeria maculans genome affected by Repeat-Induced Point mutations.</title>
        <authorList>
            <person name="Rouxel T."/>
            <person name="Grandaubert J."/>
            <person name="Hane J.K."/>
            <person name="Hoede C."/>
            <person name="van de Wouw A.P."/>
            <person name="Couloux A."/>
            <person name="Dominguez V."/>
            <person name="Anthouard V."/>
            <person name="Bally P."/>
            <person name="Bourras S."/>
            <person name="Cozijnsen A.J."/>
            <person name="Ciuffetti L.M."/>
            <person name="Degrave A."/>
            <person name="Dilmaghani A."/>
            <person name="Duret L."/>
            <person name="Fudal I."/>
            <person name="Goodwin S.B."/>
            <person name="Gout L."/>
            <person name="Glaser N."/>
            <person name="Linglin J."/>
            <person name="Kema G.H.J."/>
            <person name="Lapalu N."/>
            <person name="Lawrence C.B."/>
            <person name="May K."/>
            <person name="Meyer M."/>
            <person name="Ollivier B."/>
            <person name="Poulain J."/>
            <person name="Schoch C.L."/>
            <person name="Simon A."/>
            <person name="Spatafora J.W."/>
            <person name="Stachowiak A."/>
            <person name="Turgeon B.G."/>
            <person name="Tyler B.M."/>
            <person name="Vincent D."/>
            <person name="Weissenbach J."/>
            <person name="Amselem J."/>
            <person name="Quesneville H."/>
            <person name="Oliver R.P."/>
            <person name="Wincker P."/>
            <person name="Balesdent M.-H."/>
            <person name="Howlett B.J."/>
        </authorList>
    </citation>
    <scope>NUCLEOTIDE SEQUENCE [LARGE SCALE GENOMIC DNA]</scope>
    <source>
        <strain evidence="3">JN3 / isolate v23.1.3 / race Av1-4-5-6-7-8</strain>
    </source>
</reference>
<dbReference type="eggNOG" id="ENOG502R1D4">
    <property type="taxonomic scope" value="Eukaryota"/>
</dbReference>
<accession>E5A6X4</accession>
<keyword evidence="3" id="KW-1185">Reference proteome</keyword>
<protein>
    <recommendedName>
        <fullName evidence="4">ShKT domain-containing protein</fullName>
    </recommendedName>
</protein>
<proteinExistence type="predicted"/>
<dbReference type="InParanoid" id="E5A6X4"/>
<dbReference type="Proteomes" id="UP000002668">
    <property type="component" value="Genome"/>
</dbReference>
<dbReference type="HOGENOM" id="CLU_866180_0_0_1"/>
<evidence type="ECO:0000313" key="3">
    <source>
        <dbReference type="Proteomes" id="UP000002668"/>
    </source>
</evidence>
<name>E5A6X4_LEPMJ</name>
<evidence type="ECO:0000313" key="2">
    <source>
        <dbReference type="EMBL" id="CBX99369.1"/>
    </source>
</evidence>
<organism evidence="2 3">
    <name type="scientific">Leptosphaeria maculans (strain JN3 / isolate v23.1.3 / race Av1-4-5-6-7-8)</name>
    <name type="common">Blackleg fungus</name>
    <name type="synonym">Phoma lingam</name>
    <dbReference type="NCBI Taxonomy" id="985895"/>
    <lineage>
        <taxon>Eukaryota</taxon>
        <taxon>Fungi</taxon>
        <taxon>Dikarya</taxon>
        <taxon>Ascomycota</taxon>
        <taxon>Pezizomycotina</taxon>
        <taxon>Dothideomycetes</taxon>
        <taxon>Pleosporomycetidae</taxon>
        <taxon>Pleosporales</taxon>
        <taxon>Pleosporineae</taxon>
        <taxon>Leptosphaeriaceae</taxon>
        <taxon>Plenodomus</taxon>
        <taxon>Plenodomus lingam/Leptosphaeria maculans species complex</taxon>
    </lineage>
</organism>
<sequence>MKLFTAIMLFVAFISMAFAAITSDATTVPAVPTVIIPPVTLTSGAAKFCENIGEVLCIDNQKITQCTEFHELIGFTCPGGCDTDEGMNHCLGVRPATASLAQHLEHCPTIDEKRCVDRTVMETCGYHHTWVFLRDCPLGCGEGADMSLCDGTDGSTLPPLPTTLIITPSTIPEITNERRNDGPCKPWSRACDSERRFLFICGENGRWDEGRQCNRANGCKIQGNDGLTCAGHPHFYYDDNRICERRRSCEIMGYKYCLAVSRHRYAKIVHTKNETNIHRENLKTLLNRPSVWNKCVAWKMSVFFYFRETTAIEKANTCVVP</sequence>
<dbReference type="GeneID" id="13288926"/>
<feature type="chain" id="PRO_5003192447" description="ShKT domain-containing protein" evidence="1">
    <location>
        <begin position="20"/>
        <end position="321"/>
    </location>
</feature>
<feature type="signal peptide" evidence="1">
    <location>
        <begin position="1"/>
        <end position="19"/>
    </location>
</feature>
<gene>
    <name evidence="2" type="ORF">LEMA_P086080.1</name>
</gene>
<dbReference type="AlphaFoldDB" id="E5A6X4"/>
<dbReference type="OrthoDB" id="3791862at2759"/>
<evidence type="ECO:0000256" key="1">
    <source>
        <dbReference type="SAM" id="SignalP"/>
    </source>
</evidence>
<keyword evidence="1" id="KW-0732">Signal</keyword>
<dbReference type="EMBL" id="FP929135">
    <property type="protein sequence ID" value="CBX99369.1"/>
    <property type="molecule type" value="Genomic_DNA"/>
</dbReference>
<evidence type="ECO:0008006" key="4">
    <source>
        <dbReference type="Google" id="ProtNLM"/>
    </source>
</evidence>